<dbReference type="GO" id="GO:0016757">
    <property type="term" value="F:glycosyltransferase activity"/>
    <property type="evidence" value="ECO:0007669"/>
    <property type="project" value="UniProtKB-KW"/>
</dbReference>
<feature type="domain" description="Glycosyl transferase family 1" evidence="1">
    <location>
        <begin position="188"/>
        <end position="340"/>
    </location>
</feature>
<dbReference type="PANTHER" id="PTHR12526:SF630">
    <property type="entry name" value="GLYCOSYLTRANSFERASE"/>
    <property type="match status" value="1"/>
</dbReference>
<reference evidence="3 4" key="1">
    <citation type="submission" date="2019-07" db="EMBL/GenBank/DDBJ databases">
        <title>Tepidimonas thermarum AA-1 draft genome.</title>
        <authorList>
            <person name="Da Costa M.S."/>
            <person name="Froufe H.J.C."/>
            <person name="Egas C."/>
            <person name="Albuquerque L."/>
        </authorList>
    </citation>
    <scope>NUCLEOTIDE SEQUENCE [LARGE SCALE GENOMIC DNA]</scope>
    <source>
        <strain evidence="3 4">AA-1</strain>
    </source>
</reference>
<keyword evidence="4" id="KW-1185">Reference proteome</keyword>
<evidence type="ECO:0000313" key="4">
    <source>
        <dbReference type="Proteomes" id="UP000318542"/>
    </source>
</evidence>
<dbReference type="EMBL" id="VJOL01000021">
    <property type="protein sequence ID" value="TSE29696.1"/>
    <property type="molecule type" value="Genomic_DNA"/>
</dbReference>
<dbReference type="OrthoDB" id="9775208at2"/>
<keyword evidence="3" id="KW-0328">Glycosyltransferase</keyword>
<evidence type="ECO:0000313" key="3">
    <source>
        <dbReference type="EMBL" id="TSE29696.1"/>
    </source>
</evidence>
<sequence>MKPRLLFIISDLGPGGAQPMNVRLARQLQNRGWPVRLVTLFKRPWFEPLDATGLDVVRLNAQGVEKPLVALRLVPLARQADVVIGGEDDAATNYGWLAARVTGKPFIAWTHIAFHEHIKELGPIDRWLTYTVRRRVRWTVFPSHGALSSLRQLLGKQPQGANWMVIENFLDPLPSPKPFSPTPVCFAKPVVLGIGRLAGQKAFDRLIRAHAALRAKGLDHHLVILGEGPERSKLEAEIQRLGVAETAFLPGHVTNVHEWLAHATVFAMCSRYEGFGLVLLEALSCGTPAVAMDCPSGPREILQDGWAGLLTPEGDEVAFQAALEQLLTSPGLRRTYAERGLGNH</sequence>
<keyword evidence="3" id="KW-0808">Transferase</keyword>
<dbReference type="Pfam" id="PF00534">
    <property type="entry name" value="Glycos_transf_1"/>
    <property type="match status" value="1"/>
</dbReference>
<gene>
    <name evidence="3" type="primary">pglJ</name>
    <name evidence="3" type="ORF">Tther_01321</name>
</gene>
<dbReference type="InterPro" id="IPR001296">
    <property type="entry name" value="Glyco_trans_1"/>
</dbReference>
<dbReference type="AlphaFoldDB" id="A0A554X1P8"/>
<dbReference type="Proteomes" id="UP000318542">
    <property type="component" value="Unassembled WGS sequence"/>
</dbReference>
<dbReference type="RefSeq" id="WP_143902166.1">
    <property type="nucleotide sequence ID" value="NZ_VJOL01000021.1"/>
</dbReference>
<proteinExistence type="predicted"/>
<evidence type="ECO:0000259" key="1">
    <source>
        <dbReference type="Pfam" id="PF00534"/>
    </source>
</evidence>
<dbReference type="InterPro" id="IPR028098">
    <property type="entry name" value="Glyco_trans_4-like_N"/>
</dbReference>
<protein>
    <submittedName>
        <fullName evidence="3">N-acetylgalactosamine-N, N'-diacetylbacillosaminyl-diphospho-undecaprenol 4-alpha-N-acetylgalactosaminyltransferase</fullName>
        <ecNumber evidence="3">2.4.1.291</ecNumber>
    </submittedName>
</protein>
<comment type="caution">
    <text evidence="3">The sequence shown here is derived from an EMBL/GenBank/DDBJ whole genome shotgun (WGS) entry which is preliminary data.</text>
</comment>
<accession>A0A554X1P8</accession>
<dbReference type="SUPFAM" id="SSF53756">
    <property type="entry name" value="UDP-Glycosyltransferase/glycogen phosphorylase"/>
    <property type="match status" value="1"/>
</dbReference>
<feature type="domain" description="Glycosyltransferase subfamily 4-like N-terminal" evidence="2">
    <location>
        <begin position="14"/>
        <end position="171"/>
    </location>
</feature>
<dbReference type="Pfam" id="PF13439">
    <property type="entry name" value="Glyco_transf_4"/>
    <property type="match status" value="1"/>
</dbReference>
<dbReference type="EC" id="2.4.1.291" evidence="3"/>
<name>A0A554X1P8_9BURK</name>
<organism evidence="3 4">
    <name type="scientific">Tepidimonas thermarum</name>
    <dbReference type="NCBI Taxonomy" id="335431"/>
    <lineage>
        <taxon>Bacteria</taxon>
        <taxon>Pseudomonadati</taxon>
        <taxon>Pseudomonadota</taxon>
        <taxon>Betaproteobacteria</taxon>
        <taxon>Burkholderiales</taxon>
        <taxon>Tepidimonas</taxon>
    </lineage>
</organism>
<dbReference type="PANTHER" id="PTHR12526">
    <property type="entry name" value="GLYCOSYLTRANSFERASE"/>
    <property type="match status" value="1"/>
</dbReference>
<evidence type="ECO:0000259" key="2">
    <source>
        <dbReference type="Pfam" id="PF13439"/>
    </source>
</evidence>
<dbReference type="CDD" id="cd03811">
    <property type="entry name" value="GT4_GT28_WabH-like"/>
    <property type="match status" value="1"/>
</dbReference>
<dbReference type="Gene3D" id="3.40.50.2000">
    <property type="entry name" value="Glycogen Phosphorylase B"/>
    <property type="match status" value="2"/>
</dbReference>